<dbReference type="PANTHER" id="PTHR28570">
    <property type="entry name" value="ASPARTYL AMINOPEPTIDASE"/>
    <property type="match status" value="1"/>
</dbReference>
<evidence type="ECO:0000256" key="8">
    <source>
        <dbReference type="ARBA" id="ARBA00023049"/>
    </source>
</evidence>
<evidence type="ECO:0000256" key="9">
    <source>
        <dbReference type="RuleBase" id="RU004386"/>
    </source>
</evidence>
<keyword evidence="4 9" id="KW-0645">Protease</keyword>
<organism evidence="11 12">
    <name type="scientific">Coprococcus catus</name>
    <dbReference type="NCBI Taxonomy" id="116085"/>
    <lineage>
        <taxon>Bacteria</taxon>
        <taxon>Bacillati</taxon>
        <taxon>Bacillota</taxon>
        <taxon>Clostridia</taxon>
        <taxon>Lachnospirales</taxon>
        <taxon>Lachnospiraceae</taxon>
        <taxon>Coprococcus</taxon>
    </lineage>
</organism>
<keyword evidence="3 9" id="KW-0031">Aminopeptidase</keyword>
<dbReference type="InterPro" id="IPR001948">
    <property type="entry name" value="Peptidase_M18"/>
</dbReference>
<dbReference type="EC" id="3.4.11.-" evidence="10"/>
<dbReference type="Gene3D" id="3.40.630.10">
    <property type="entry name" value="Zn peptidases"/>
    <property type="match status" value="1"/>
</dbReference>
<comment type="cofactor">
    <cofactor evidence="1 10">
        <name>Zn(2+)</name>
        <dbReference type="ChEBI" id="CHEBI:29105"/>
    </cofactor>
</comment>
<dbReference type="RefSeq" id="WP_117528451.1">
    <property type="nucleotide sequence ID" value="NZ_JAQDKA010000014.1"/>
</dbReference>
<dbReference type="Gene3D" id="2.30.250.10">
    <property type="entry name" value="Aminopeptidase i, Domain 2"/>
    <property type="match status" value="1"/>
</dbReference>
<dbReference type="SUPFAM" id="SSF53187">
    <property type="entry name" value="Zn-dependent exopeptidases"/>
    <property type="match status" value="1"/>
</dbReference>
<dbReference type="GO" id="GO:0008237">
    <property type="term" value="F:metallopeptidase activity"/>
    <property type="evidence" value="ECO:0007669"/>
    <property type="project" value="UniProtKB-KW"/>
</dbReference>
<evidence type="ECO:0000313" key="11">
    <source>
        <dbReference type="EMBL" id="RGB79714.1"/>
    </source>
</evidence>
<evidence type="ECO:0000256" key="2">
    <source>
        <dbReference type="ARBA" id="ARBA00008290"/>
    </source>
</evidence>
<dbReference type="SUPFAM" id="SSF101821">
    <property type="entry name" value="Aminopeptidase/glucanase lid domain"/>
    <property type="match status" value="1"/>
</dbReference>
<dbReference type="PANTHER" id="PTHR28570:SF3">
    <property type="entry name" value="ASPARTYL AMINOPEPTIDASE"/>
    <property type="match status" value="1"/>
</dbReference>
<evidence type="ECO:0000256" key="1">
    <source>
        <dbReference type="ARBA" id="ARBA00001947"/>
    </source>
</evidence>
<keyword evidence="5 9" id="KW-0479">Metal-binding</keyword>
<evidence type="ECO:0000256" key="10">
    <source>
        <dbReference type="RuleBase" id="RU004387"/>
    </source>
</evidence>
<dbReference type="GO" id="GO:0005737">
    <property type="term" value="C:cytoplasm"/>
    <property type="evidence" value="ECO:0007669"/>
    <property type="project" value="UniProtKB-ARBA"/>
</dbReference>
<reference evidence="11 12" key="1">
    <citation type="submission" date="2018-08" db="EMBL/GenBank/DDBJ databases">
        <title>A genome reference for cultivated species of the human gut microbiota.</title>
        <authorList>
            <person name="Zou Y."/>
            <person name="Xue W."/>
            <person name="Luo G."/>
        </authorList>
    </citation>
    <scope>NUCLEOTIDE SEQUENCE [LARGE SCALE GENOMIC DNA]</scope>
    <source>
        <strain evidence="11 12">AF45-17</strain>
    </source>
</reference>
<comment type="similarity">
    <text evidence="2 9">Belongs to the peptidase M18 family.</text>
</comment>
<name>A0A3E2TMU8_9FIRM</name>
<dbReference type="NCBIfam" id="NF002759">
    <property type="entry name" value="PRK02813.1"/>
    <property type="match status" value="1"/>
</dbReference>
<sequence length="433" mass="48031">MQTLPKEIEQLFHYLQNGTSAFHVIAHTKQVLTEAGFTELHIKDNWTLTKGGRYFCSPFDTTLYAFTIGESCDLSNGIHIAGAHTDFPAIKIKPNPEIFSHGYMQLNTEVYGGPILNTFFDRPLSLAGKVVTKGDRYDRPVSHLVDLKRPAVYLPNLAIHMNRAINENGAPIDNQKHLLPILGTLNEYLNKDTTFMDLLSKEIGVDAKDILDYDLCMYNLDQPELVGFTEEFISAPRLDDITSVCALIHGLVESKNSDRVNLVCLFDNEEIGSLSKQGADSTLPSVIIGKIWQAFGKNQIDCMSDISDGLMLSVDVAHAYHPNYPGTQDITNYPIMNGGFILKTASNQSYTWDCESMASLIALCQQEKIPYQRFAKHSNTKGGGTIGSIISSHLPMRTADIGVGLLAMHSSREMMGKDDQIGLTHFAKAFFEN</sequence>
<keyword evidence="6 9" id="KW-0378">Hydrolase</keyword>
<accession>A0A3E2TMU8</accession>
<dbReference type="Proteomes" id="UP000260773">
    <property type="component" value="Unassembled WGS sequence"/>
</dbReference>
<evidence type="ECO:0000256" key="4">
    <source>
        <dbReference type="ARBA" id="ARBA00022670"/>
    </source>
</evidence>
<keyword evidence="8 9" id="KW-0482">Metalloprotease</keyword>
<evidence type="ECO:0000313" key="12">
    <source>
        <dbReference type="Proteomes" id="UP000260773"/>
    </source>
</evidence>
<evidence type="ECO:0000256" key="6">
    <source>
        <dbReference type="ARBA" id="ARBA00022801"/>
    </source>
</evidence>
<dbReference type="AlphaFoldDB" id="A0A3E2TMU8"/>
<dbReference type="GO" id="GO:0008270">
    <property type="term" value="F:zinc ion binding"/>
    <property type="evidence" value="ECO:0007669"/>
    <property type="project" value="InterPro"/>
</dbReference>
<protein>
    <recommendedName>
        <fullName evidence="10">M18 family aminopeptidase</fullName>
        <ecNumber evidence="10">3.4.11.-</ecNumber>
    </recommendedName>
</protein>
<comment type="caution">
    <text evidence="11">The sequence shown here is derived from an EMBL/GenBank/DDBJ whole genome shotgun (WGS) entry which is preliminary data.</text>
</comment>
<dbReference type="PRINTS" id="PR00932">
    <property type="entry name" value="AMINO1PTASE"/>
</dbReference>
<evidence type="ECO:0000256" key="3">
    <source>
        <dbReference type="ARBA" id="ARBA00022438"/>
    </source>
</evidence>
<dbReference type="EMBL" id="QVEP01000020">
    <property type="protein sequence ID" value="RGB79714.1"/>
    <property type="molecule type" value="Genomic_DNA"/>
</dbReference>
<gene>
    <name evidence="11" type="ORF">DW070_09245</name>
</gene>
<evidence type="ECO:0000256" key="7">
    <source>
        <dbReference type="ARBA" id="ARBA00022833"/>
    </source>
</evidence>
<dbReference type="GO" id="GO:0004177">
    <property type="term" value="F:aminopeptidase activity"/>
    <property type="evidence" value="ECO:0007669"/>
    <property type="project" value="UniProtKB-KW"/>
</dbReference>
<keyword evidence="7 9" id="KW-0862">Zinc</keyword>
<dbReference type="Pfam" id="PF02127">
    <property type="entry name" value="Peptidase_M18"/>
    <property type="match status" value="1"/>
</dbReference>
<dbReference type="InterPro" id="IPR023358">
    <property type="entry name" value="Peptidase_M18_dom2"/>
</dbReference>
<evidence type="ECO:0000256" key="5">
    <source>
        <dbReference type="ARBA" id="ARBA00022723"/>
    </source>
</evidence>
<dbReference type="GO" id="GO:0006508">
    <property type="term" value="P:proteolysis"/>
    <property type="evidence" value="ECO:0007669"/>
    <property type="project" value="UniProtKB-KW"/>
</dbReference>
<proteinExistence type="inferred from homology"/>